<evidence type="ECO:0000256" key="11">
    <source>
        <dbReference type="PROSITE-ProRule" id="PRU00042"/>
    </source>
</evidence>
<dbReference type="Pfam" id="PF13894">
    <property type="entry name" value="zf-C2H2_4"/>
    <property type="match status" value="1"/>
</dbReference>
<keyword evidence="7" id="KW-0805">Transcription regulation</keyword>
<keyword evidence="3" id="KW-0479">Metal-binding</keyword>
<dbReference type="FunFam" id="3.30.160.60:FF:000072">
    <property type="entry name" value="zinc finger protein 143 isoform X1"/>
    <property type="match status" value="1"/>
</dbReference>
<evidence type="ECO:0000256" key="3">
    <source>
        <dbReference type="ARBA" id="ARBA00022723"/>
    </source>
</evidence>
<evidence type="ECO:0000259" key="12">
    <source>
        <dbReference type="PROSITE" id="PS50157"/>
    </source>
</evidence>
<comment type="caution">
    <text evidence="13">The sequence shown here is derived from an EMBL/GenBank/DDBJ whole genome shotgun (WGS) entry which is preliminary data.</text>
</comment>
<evidence type="ECO:0000256" key="2">
    <source>
        <dbReference type="ARBA" id="ARBA00006991"/>
    </source>
</evidence>
<gene>
    <name evidence="13" type="ORF">C7M84_025300</name>
</gene>
<proteinExistence type="inferred from homology"/>
<dbReference type="SMART" id="SM00355">
    <property type="entry name" value="ZnF_C2H2"/>
    <property type="match status" value="2"/>
</dbReference>
<keyword evidence="9" id="KW-0804">Transcription</keyword>
<dbReference type="InterPro" id="IPR050688">
    <property type="entry name" value="Zinc_finger/UBP_domain"/>
</dbReference>
<dbReference type="SUPFAM" id="SSF57667">
    <property type="entry name" value="beta-beta-alpha zinc fingers"/>
    <property type="match status" value="1"/>
</dbReference>
<dbReference type="Proteomes" id="UP000283509">
    <property type="component" value="Unassembled WGS sequence"/>
</dbReference>
<sequence length="127" mass="14466">MSCYLQGMVLKDLWILYRGRVCRPRRAQVRTLPDDLQACQRRASSAAYNHRCPFCSYTFLTPSLLQRHIRTHTGEKPFTCPYCPFRSARNCNLKTHLLVHSVARRSASKTINKATRALIKPSDGAAA</sequence>
<dbReference type="PROSITE" id="PS50157">
    <property type="entry name" value="ZINC_FINGER_C2H2_2"/>
    <property type="match status" value="1"/>
</dbReference>
<evidence type="ECO:0000313" key="14">
    <source>
        <dbReference type="Proteomes" id="UP000283509"/>
    </source>
</evidence>
<dbReference type="InterPro" id="IPR036236">
    <property type="entry name" value="Znf_C2H2_sf"/>
</dbReference>
<evidence type="ECO:0000256" key="5">
    <source>
        <dbReference type="ARBA" id="ARBA00022771"/>
    </source>
</evidence>
<dbReference type="GO" id="GO:0005634">
    <property type="term" value="C:nucleus"/>
    <property type="evidence" value="ECO:0007669"/>
    <property type="project" value="UniProtKB-SubCell"/>
</dbReference>
<dbReference type="GO" id="GO:0045944">
    <property type="term" value="P:positive regulation of transcription by RNA polymerase II"/>
    <property type="evidence" value="ECO:0007669"/>
    <property type="project" value="TreeGrafter"/>
</dbReference>
<dbReference type="InterPro" id="IPR013087">
    <property type="entry name" value="Znf_C2H2_type"/>
</dbReference>
<protein>
    <recommendedName>
        <fullName evidence="12">C2H2-type domain-containing protein</fullName>
    </recommendedName>
</protein>
<evidence type="ECO:0000256" key="6">
    <source>
        <dbReference type="ARBA" id="ARBA00022833"/>
    </source>
</evidence>
<keyword evidence="10" id="KW-0539">Nucleus</keyword>
<reference evidence="13 14" key="2">
    <citation type="submission" date="2019-01" db="EMBL/GenBank/DDBJ databases">
        <title>The decoding of complex shrimp genome reveals the adaptation for benthos swimmer, frequently molting mechanism and breeding impact on genome.</title>
        <authorList>
            <person name="Sun Y."/>
            <person name="Gao Y."/>
            <person name="Yu Y."/>
        </authorList>
    </citation>
    <scope>NUCLEOTIDE SEQUENCE [LARGE SCALE GENOMIC DNA]</scope>
    <source>
        <tissue evidence="13">Muscle</tissue>
    </source>
</reference>
<keyword evidence="5 11" id="KW-0863">Zinc-finger</keyword>
<evidence type="ECO:0000256" key="4">
    <source>
        <dbReference type="ARBA" id="ARBA00022737"/>
    </source>
</evidence>
<evidence type="ECO:0000256" key="10">
    <source>
        <dbReference type="ARBA" id="ARBA00023242"/>
    </source>
</evidence>
<evidence type="ECO:0000313" key="13">
    <source>
        <dbReference type="EMBL" id="ROT81535.1"/>
    </source>
</evidence>
<dbReference type="Pfam" id="PF00096">
    <property type="entry name" value="zf-C2H2"/>
    <property type="match status" value="1"/>
</dbReference>
<dbReference type="PANTHER" id="PTHR24403:SF67">
    <property type="entry name" value="FI01116P-RELATED"/>
    <property type="match status" value="1"/>
</dbReference>
<feature type="domain" description="C2H2-type" evidence="12">
    <location>
        <begin position="50"/>
        <end position="77"/>
    </location>
</feature>
<accession>A0A423TYK5</accession>
<dbReference type="EMBL" id="QCYY01000958">
    <property type="protein sequence ID" value="ROT81535.1"/>
    <property type="molecule type" value="Genomic_DNA"/>
</dbReference>
<dbReference type="PROSITE" id="PS00028">
    <property type="entry name" value="ZINC_FINGER_C2H2_1"/>
    <property type="match status" value="1"/>
</dbReference>
<keyword evidence="6" id="KW-0862">Zinc</keyword>
<evidence type="ECO:0000256" key="1">
    <source>
        <dbReference type="ARBA" id="ARBA00004123"/>
    </source>
</evidence>
<evidence type="ECO:0000256" key="9">
    <source>
        <dbReference type="ARBA" id="ARBA00023163"/>
    </source>
</evidence>
<comment type="subcellular location">
    <subcellularLocation>
        <location evidence="1">Nucleus</location>
    </subcellularLocation>
</comment>
<organism evidence="13 14">
    <name type="scientific">Penaeus vannamei</name>
    <name type="common">Whiteleg shrimp</name>
    <name type="synonym">Litopenaeus vannamei</name>
    <dbReference type="NCBI Taxonomy" id="6689"/>
    <lineage>
        <taxon>Eukaryota</taxon>
        <taxon>Metazoa</taxon>
        <taxon>Ecdysozoa</taxon>
        <taxon>Arthropoda</taxon>
        <taxon>Crustacea</taxon>
        <taxon>Multicrustacea</taxon>
        <taxon>Malacostraca</taxon>
        <taxon>Eumalacostraca</taxon>
        <taxon>Eucarida</taxon>
        <taxon>Decapoda</taxon>
        <taxon>Dendrobranchiata</taxon>
        <taxon>Penaeoidea</taxon>
        <taxon>Penaeidae</taxon>
        <taxon>Penaeus</taxon>
    </lineage>
</organism>
<dbReference type="GO" id="GO:0003677">
    <property type="term" value="F:DNA binding"/>
    <property type="evidence" value="ECO:0007669"/>
    <property type="project" value="UniProtKB-KW"/>
</dbReference>
<dbReference type="AlphaFoldDB" id="A0A423TYK5"/>
<evidence type="ECO:0000256" key="8">
    <source>
        <dbReference type="ARBA" id="ARBA00023125"/>
    </source>
</evidence>
<comment type="similarity">
    <text evidence="2">Belongs to the krueppel C2H2-type zinc-finger protein family.</text>
</comment>
<keyword evidence="14" id="KW-1185">Reference proteome</keyword>
<dbReference type="PANTHER" id="PTHR24403">
    <property type="entry name" value="ZINC FINGER PROTEIN"/>
    <property type="match status" value="1"/>
</dbReference>
<reference evidence="13 14" key="1">
    <citation type="submission" date="2018-04" db="EMBL/GenBank/DDBJ databases">
        <authorList>
            <person name="Zhang X."/>
            <person name="Yuan J."/>
            <person name="Li F."/>
            <person name="Xiang J."/>
        </authorList>
    </citation>
    <scope>NUCLEOTIDE SEQUENCE [LARGE SCALE GENOMIC DNA]</scope>
    <source>
        <tissue evidence="13">Muscle</tissue>
    </source>
</reference>
<keyword evidence="4" id="KW-0677">Repeat</keyword>
<dbReference type="Gene3D" id="3.30.160.60">
    <property type="entry name" value="Classic Zinc Finger"/>
    <property type="match status" value="2"/>
</dbReference>
<dbReference type="FunFam" id="3.30.160.60:FF:000075">
    <property type="entry name" value="Putative zinc finger protein 536"/>
    <property type="match status" value="1"/>
</dbReference>
<dbReference type="GO" id="GO:0008270">
    <property type="term" value="F:zinc ion binding"/>
    <property type="evidence" value="ECO:0007669"/>
    <property type="project" value="UniProtKB-KW"/>
</dbReference>
<keyword evidence="8" id="KW-0238">DNA-binding</keyword>
<name>A0A423TYK5_PENVA</name>
<evidence type="ECO:0000256" key="7">
    <source>
        <dbReference type="ARBA" id="ARBA00023015"/>
    </source>
</evidence>